<keyword evidence="7" id="KW-1185">Reference proteome</keyword>
<accession>A0A9P5C023</accession>
<evidence type="ECO:0000256" key="3">
    <source>
        <dbReference type="ARBA" id="ARBA00022989"/>
    </source>
</evidence>
<evidence type="ECO:0000313" key="7">
    <source>
        <dbReference type="Proteomes" id="UP000758155"/>
    </source>
</evidence>
<dbReference type="SUPFAM" id="SSF103473">
    <property type="entry name" value="MFS general substrate transporter"/>
    <property type="match status" value="1"/>
</dbReference>
<comment type="subcellular location">
    <subcellularLocation>
        <location evidence="1">Membrane</location>
        <topology evidence="1">Multi-pass membrane protein</topology>
    </subcellularLocation>
</comment>
<gene>
    <name evidence="6" type="ORF">E8E12_003676</name>
</gene>
<feature type="transmembrane region" description="Helical" evidence="5">
    <location>
        <begin position="194"/>
        <end position="215"/>
    </location>
</feature>
<keyword evidence="3 5" id="KW-1133">Transmembrane helix</keyword>
<feature type="transmembrane region" description="Helical" evidence="5">
    <location>
        <begin position="156"/>
        <end position="173"/>
    </location>
</feature>
<evidence type="ECO:0000313" key="6">
    <source>
        <dbReference type="EMBL" id="KAF3036909.1"/>
    </source>
</evidence>
<feature type="transmembrane region" description="Helical" evidence="5">
    <location>
        <begin position="12"/>
        <end position="29"/>
    </location>
</feature>
<evidence type="ECO:0000256" key="5">
    <source>
        <dbReference type="SAM" id="Phobius"/>
    </source>
</evidence>
<keyword evidence="4 5" id="KW-0472">Membrane</keyword>
<keyword evidence="2 5" id="KW-0812">Transmembrane</keyword>
<evidence type="ECO:0000256" key="4">
    <source>
        <dbReference type="ARBA" id="ARBA00023136"/>
    </source>
</evidence>
<evidence type="ECO:0000256" key="2">
    <source>
        <dbReference type="ARBA" id="ARBA00022692"/>
    </source>
</evidence>
<feature type="transmembrane region" description="Helical" evidence="5">
    <location>
        <begin position="41"/>
        <end position="61"/>
    </location>
</feature>
<dbReference type="Proteomes" id="UP000758155">
    <property type="component" value="Unassembled WGS sequence"/>
</dbReference>
<dbReference type="PANTHER" id="PTHR23502:SF138">
    <property type="entry name" value="MAJOR FACILITATOR SUPERFAMILY (MFS) PROFILE DOMAIN-CONTAINING PROTEIN-RELATED"/>
    <property type="match status" value="1"/>
</dbReference>
<dbReference type="Gene3D" id="1.20.1250.20">
    <property type="entry name" value="MFS general substrate transporter like domains"/>
    <property type="match status" value="1"/>
</dbReference>
<sequence length="261" mass="29775">MYNNTYRGMAIQFYALTVFGGPFIAPFIGEYITASYLGWRWTLYLPAILGFANLCFMLLFLHETFTPLALAKKARQLRHQTGNWAIHADHEKIEIDLDAIVRKYLTRPLRMLVTEPIVLLVSMYMSFIYGLVYALLKAYPYVFSHVYGMPVGSRSLPFLGLFLGILLALVFILSQHRTYTRKLEVNSGKTVPEWRLGPPILGAVVFPTGLFWFAWTGFTADIHWASPVMAGVFIGFGVLCIFLPCFNYLVDAFLPLFDRRS</sequence>
<proteinExistence type="predicted"/>
<dbReference type="GO" id="GO:0005886">
    <property type="term" value="C:plasma membrane"/>
    <property type="evidence" value="ECO:0007669"/>
    <property type="project" value="TreeGrafter"/>
</dbReference>
<dbReference type="EMBL" id="SWKV01000046">
    <property type="protein sequence ID" value="KAF3036909.1"/>
    <property type="molecule type" value="Genomic_DNA"/>
</dbReference>
<protein>
    <recommendedName>
        <fullName evidence="8">Major facilitator superfamily (MFS) profile domain-containing protein</fullName>
    </recommendedName>
</protein>
<dbReference type="InterPro" id="IPR036259">
    <property type="entry name" value="MFS_trans_sf"/>
</dbReference>
<comment type="caution">
    <text evidence="6">The sequence shown here is derived from an EMBL/GenBank/DDBJ whole genome shotgun (WGS) entry which is preliminary data.</text>
</comment>
<dbReference type="GO" id="GO:0022857">
    <property type="term" value="F:transmembrane transporter activity"/>
    <property type="evidence" value="ECO:0007669"/>
    <property type="project" value="TreeGrafter"/>
</dbReference>
<dbReference type="AlphaFoldDB" id="A0A9P5C023"/>
<dbReference type="PANTHER" id="PTHR23502">
    <property type="entry name" value="MAJOR FACILITATOR SUPERFAMILY"/>
    <property type="match status" value="1"/>
</dbReference>
<dbReference type="OrthoDB" id="9986881at2759"/>
<reference evidence="6" key="1">
    <citation type="submission" date="2019-04" db="EMBL/GenBank/DDBJ databases">
        <title>Sequencing of skin fungus with MAO and IRED activity.</title>
        <authorList>
            <person name="Marsaioli A.J."/>
            <person name="Bonatto J.M.C."/>
            <person name="Reis Junior O."/>
        </authorList>
    </citation>
    <scope>NUCLEOTIDE SEQUENCE</scope>
    <source>
        <strain evidence="6">28M1</strain>
    </source>
</reference>
<feature type="transmembrane region" description="Helical" evidence="5">
    <location>
        <begin position="117"/>
        <end position="136"/>
    </location>
</feature>
<feature type="transmembrane region" description="Helical" evidence="5">
    <location>
        <begin position="227"/>
        <end position="250"/>
    </location>
</feature>
<evidence type="ECO:0000256" key="1">
    <source>
        <dbReference type="ARBA" id="ARBA00004141"/>
    </source>
</evidence>
<evidence type="ECO:0008006" key="8">
    <source>
        <dbReference type="Google" id="ProtNLM"/>
    </source>
</evidence>
<organism evidence="6 7">
    <name type="scientific">Didymella heteroderae</name>
    <dbReference type="NCBI Taxonomy" id="1769908"/>
    <lineage>
        <taxon>Eukaryota</taxon>
        <taxon>Fungi</taxon>
        <taxon>Dikarya</taxon>
        <taxon>Ascomycota</taxon>
        <taxon>Pezizomycotina</taxon>
        <taxon>Dothideomycetes</taxon>
        <taxon>Pleosporomycetidae</taxon>
        <taxon>Pleosporales</taxon>
        <taxon>Pleosporineae</taxon>
        <taxon>Didymellaceae</taxon>
        <taxon>Didymella</taxon>
    </lineage>
</organism>
<name>A0A9P5C023_9PLEO</name>